<organism evidence="7 8">
    <name type="scientific">[Pantoea] beijingensis</name>
    <dbReference type="NCBI Taxonomy" id="1324864"/>
    <lineage>
        <taxon>Bacteria</taxon>
        <taxon>Pseudomonadati</taxon>
        <taxon>Pseudomonadota</taxon>
        <taxon>Gammaproteobacteria</taxon>
        <taxon>Enterobacterales</taxon>
        <taxon>Erwiniaceae</taxon>
        <taxon>Erwinia</taxon>
    </lineage>
</organism>
<dbReference type="AlphaFoldDB" id="A0A443IHX0"/>
<dbReference type="Gene3D" id="3.40.190.10">
    <property type="entry name" value="Periplasmic binding protein-like II"/>
    <property type="match status" value="2"/>
</dbReference>
<dbReference type="PANTHER" id="PTHR30024:SF43">
    <property type="entry name" value="BLL4572 PROTEIN"/>
    <property type="match status" value="1"/>
</dbReference>
<dbReference type="InterPro" id="IPR044527">
    <property type="entry name" value="NrtA/CpmA_ABC-bd_dom"/>
</dbReference>
<comment type="subcellular location">
    <subcellularLocation>
        <location evidence="1">Endomembrane system</location>
    </subcellularLocation>
</comment>
<dbReference type="Proteomes" id="UP000288794">
    <property type="component" value="Unassembled WGS sequence"/>
</dbReference>
<evidence type="ECO:0000313" key="7">
    <source>
        <dbReference type="EMBL" id="RWR03620.1"/>
    </source>
</evidence>
<dbReference type="GO" id="GO:0012505">
    <property type="term" value="C:endomembrane system"/>
    <property type="evidence" value="ECO:0007669"/>
    <property type="project" value="UniProtKB-SubCell"/>
</dbReference>
<name>A0A443IHX0_9GAMM</name>
<dbReference type="Pfam" id="PF13379">
    <property type="entry name" value="NMT1_2"/>
    <property type="match status" value="1"/>
</dbReference>
<comment type="caution">
    <text evidence="7">The sequence shown here is derived from an EMBL/GenBank/DDBJ whole genome shotgun (WGS) entry which is preliminary data.</text>
</comment>
<dbReference type="CDD" id="cd13553">
    <property type="entry name" value="PBP2_NrtA_CpmA_like"/>
    <property type="match status" value="1"/>
</dbReference>
<proteinExistence type="inferred from homology"/>
<dbReference type="SUPFAM" id="SSF53850">
    <property type="entry name" value="Periplasmic binding protein-like II"/>
    <property type="match status" value="1"/>
</dbReference>
<comment type="similarity">
    <text evidence="6">Belongs to the CmpA/NrtA family.</text>
</comment>
<evidence type="ECO:0000256" key="2">
    <source>
        <dbReference type="ARBA" id="ARBA00022448"/>
    </source>
</evidence>
<gene>
    <name evidence="7" type="ORF">ED28_01135</name>
</gene>
<dbReference type="RefSeq" id="WP_128174467.1">
    <property type="nucleotide sequence ID" value="NZ_CP071409.1"/>
</dbReference>
<evidence type="ECO:0000256" key="3">
    <source>
        <dbReference type="ARBA" id="ARBA00022475"/>
    </source>
</evidence>
<evidence type="ECO:0000256" key="1">
    <source>
        <dbReference type="ARBA" id="ARBA00004308"/>
    </source>
</evidence>
<evidence type="ECO:0000256" key="6">
    <source>
        <dbReference type="ARBA" id="ARBA00024031"/>
    </source>
</evidence>
<protein>
    <submittedName>
        <fullName evidence="7">ABC transporter substrate-binding protein</fullName>
    </submittedName>
</protein>
<dbReference type="EMBL" id="JMEE01000001">
    <property type="protein sequence ID" value="RWR03620.1"/>
    <property type="molecule type" value="Genomic_DNA"/>
</dbReference>
<reference evidence="7 8" key="1">
    <citation type="submission" date="2014-04" db="EMBL/GenBank/DDBJ databases">
        <title>Draft genome sequence of Pantoea beijingensis strain LMG 27579, an emerging pathogen to Pleurotus eryngii with potential industrial application.</title>
        <authorList>
            <person name="Xu F."/>
            <person name="Liu Y."/>
            <person name="Wang S."/>
            <person name="Yin Y."/>
            <person name="Ma Y."/>
            <person name="Zhao S."/>
            <person name="Rong C."/>
        </authorList>
    </citation>
    <scope>NUCLEOTIDE SEQUENCE [LARGE SCALE GENOMIC DNA]</scope>
    <source>
        <strain evidence="7 8">LMG 27579</strain>
    </source>
</reference>
<accession>A0A443IHX0</accession>
<keyword evidence="2" id="KW-0813">Transport</keyword>
<dbReference type="PROSITE" id="PS51318">
    <property type="entry name" value="TAT"/>
    <property type="match status" value="1"/>
</dbReference>
<dbReference type="InterPro" id="IPR006311">
    <property type="entry name" value="TAT_signal"/>
</dbReference>
<evidence type="ECO:0000256" key="4">
    <source>
        <dbReference type="ARBA" id="ARBA00022519"/>
    </source>
</evidence>
<keyword evidence="3" id="KW-1003">Cell membrane</keyword>
<evidence type="ECO:0000256" key="5">
    <source>
        <dbReference type="ARBA" id="ARBA00023136"/>
    </source>
</evidence>
<keyword evidence="8" id="KW-1185">Reference proteome</keyword>
<evidence type="ECO:0000313" key="8">
    <source>
        <dbReference type="Proteomes" id="UP000288794"/>
    </source>
</evidence>
<dbReference type="PANTHER" id="PTHR30024">
    <property type="entry name" value="ALIPHATIC SULFONATES-BINDING PROTEIN-RELATED"/>
    <property type="match status" value="1"/>
</dbReference>
<keyword evidence="4" id="KW-0997">Cell inner membrane</keyword>
<sequence>MCHNCLSISRREFLKISSLLTVAGALPLINMQRARAAEEPDAPVRIGYLPITDAAPLLVAHANGLFDQQGIKAERPVMLRSWSQVIEAFISGQVNVIHLLSPMTIWARFGAQVPAQVVAWNHTNGSALTVAPSINKVEDLAGKTLAIPFWYSIHNVVVQQILRQHGLEPVTRNAQGKQVNLVVMSPADMPPALASQRIQGYIVAEPFNALAEANSIGKVLRFTGDIWKNHACCVVFMHSQDLQQRPEWSQKVVNALVNAQLWIRDNRAETAALLAKSAANRYTPHTESILKQVLAPETQAWQNYTTDGAIIHPDWEEKRIDFQPYPYPSYSEQLIEQLKHTLIQGDNAFLSALNAKQATQQLVNDTFVRNSIAAVGGMSRFGQPDSFSREEIIRL</sequence>
<keyword evidence="5" id="KW-0472">Membrane</keyword>